<evidence type="ECO:0000313" key="4">
    <source>
        <dbReference type="Proteomes" id="UP000002051"/>
    </source>
</evidence>
<sequence length="103" mass="11809">MAAIKGEDDEQWYLDTGCSNHMSGKKNWFYINLKESSKRKIGFSYNIIGSGTKGKVDKIEKHSNILKEKLYYLNDSMLDSLNVPKHLVVSLIYTTLGRVYITN</sequence>
<dbReference type="EMBL" id="CM001217">
    <property type="protein sequence ID" value="AES59876.1"/>
    <property type="molecule type" value="Genomic_DNA"/>
</dbReference>
<protein>
    <recommendedName>
        <fullName evidence="1">Retrovirus-related Pol polyprotein from transposon TNT 1-94-like beta-barrel domain-containing protein</fullName>
    </recommendedName>
</protein>
<feature type="domain" description="Retrovirus-related Pol polyprotein from transposon TNT 1-94-like beta-barrel" evidence="1">
    <location>
        <begin position="12"/>
        <end position="45"/>
    </location>
</feature>
<name>G7I956_MEDTR</name>
<organism evidence="2 4">
    <name type="scientific">Medicago truncatula</name>
    <name type="common">Barrel medic</name>
    <name type="synonym">Medicago tribuloides</name>
    <dbReference type="NCBI Taxonomy" id="3880"/>
    <lineage>
        <taxon>Eukaryota</taxon>
        <taxon>Viridiplantae</taxon>
        <taxon>Streptophyta</taxon>
        <taxon>Embryophyta</taxon>
        <taxon>Tracheophyta</taxon>
        <taxon>Spermatophyta</taxon>
        <taxon>Magnoliopsida</taxon>
        <taxon>eudicotyledons</taxon>
        <taxon>Gunneridae</taxon>
        <taxon>Pentapetalae</taxon>
        <taxon>rosids</taxon>
        <taxon>fabids</taxon>
        <taxon>Fabales</taxon>
        <taxon>Fabaceae</taxon>
        <taxon>Papilionoideae</taxon>
        <taxon>50 kb inversion clade</taxon>
        <taxon>NPAAA clade</taxon>
        <taxon>Hologalegina</taxon>
        <taxon>IRL clade</taxon>
        <taxon>Trifolieae</taxon>
        <taxon>Medicago</taxon>
    </lineage>
</organism>
<reference evidence="2 4" key="1">
    <citation type="journal article" date="2011" name="Nature">
        <title>The Medicago genome provides insight into the evolution of rhizobial symbioses.</title>
        <authorList>
            <person name="Young N.D."/>
            <person name="Debelle F."/>
            <person name="Oldroyd G.E."/>
            <person name="Geurts R."/>
            <person name="Cannon S.B."/>
            <person name="Udvardi M.K."/>
            <person name="Benedito V.A."/>
            <person name="Mayer K.F."/>
            <person name="Gouzy J."/>
            <person name="Schoof H."/>
            <person name="Van de Peer Y."/>
            <person name="Proost S."/>
            <person name="Cook D.R."/>
            <person name="Meyers B.C."/>
            <person name="Spannagl M."/>
            <person name="Cheung F."/>
            <person name="De Mita S."/>
            <person name="Krishnakumar V."/>
            <person name="Gundlach H."/>
            <person name="Zhou S."/>
            <person name="Mudge J."/>
            <person name="Bharti A.K."/>
            <person name="Murray J.D."/>
            <person name="Naoumkina M.A."/>
            <person name="Rosen B."/>
            <person name="Silverstein K.A."/>
            <person name="Tang H."/>
            <person name="Rombauts S."/>
            <person name="Zhao P.X."/>
            <person name="Zhou P."/>
            <person name="Barbe V."/>
            <person name="Bardou P."/>
            <person name="Bechner M."/>
            <person name="Bellec A."/>
            <person name="Berger A."/>
            <person name="Berges H."/>
            <person name="Bidwell S."/>
            <person name="Bisseling T."/>
            <person name="Choisne N."/>
            <person name="Couloux A."/>
            <person name="Denny R."/>
            <person name="Deshpande S."/>
            <person name="Dai X."/>
            <person name="Doyle J.J."/>
            <person name="Dudez A.M."/>
            <person name="Farmer A.D."/>
            <person name="Fouteau S."/>
            <person name="Franken C."/>
            <person name="Gibelin C."/>
            <person name="Gish J."/>
            <person name="Goldstein S."/>
            <person name="Gonzalez A.J."/>
            <person name="Green P.J."/>
            <person name="Hallab A."/>
            <person name="Hartog M."/>
            <person name="Hua A."/>
            <person name="Humphray S.J."/>
            <person name="Jeong D.H."/>
            <person name="Jing Y."/>
            <person name="Jocker A."/>
            <person name="Kenton S.M."/>
            <person name="Kim D.J."/>
            <person name="Klee K."/>
            <person name="Lai H."/>
            <person name="Lang C."/>
            <person name="Lin S."/>
            <person name="Macmil S.L."/>
            <person name="Magdelenat G."/>
            <person name="Matthews L."/>
            <person name="McCorrison J."/>
            <person name="Monaghan E.L."/>
            <person name="Mun J.H."/>
            <person name="Najar F.Z."/>
            <person name="Nicholson C."/>
            <person name="Noirot C."/>
            <person name="O'Bleness M."/>
            <person name="Paule C.R."/>
            <person name="Poulain J."/>
            <person name="Prion F."/>
            <person name="Qin B."/>
            <person name="Qu C."/>
            <person name="Retzel E.F."/>
            <person name="Riddle C."/>
            <person name="Sallet E."/>
            <person name="Samain S."/>
            <person name="Samson N."/>
            <person name="Sanders I."/>
            <person name="Saurat O."/>
            <person name="Scarpelli C."/>
            <person name="Schiex T."/>
            <person name="Segurens B."/>
            <person name="Severin A.J."/>
            <person name="Sherrier D.J."/>
            <person name="Shi R."/>
            <person name="Sims S."/>
            <person name="Singer S.R."/>
            <person name="Sinharoy S."/>
            <person name="Sterck L."/>
            <person name="Viollet A."/>
            <person name="Wang B.B."/>
            <person name="Wang K."/>
            <person name="Wang M."/>
            <person name="Wang X."/>
            <person name="Warfsmann J."/>
            <person name="Weissenbach J."/>
            <person name="White D.D."/>
            <person name="White J.D."/>
            <person name="Wiley G.B."/>
            <person name="Wincker P."/>
            <person name="Xing Y."/>
            <person name="Yang L."/>
            <person name="Yao Z."/>
            <person name="Ying F."/>
            <person name="Zhai J."/>
            <person name="Zhou L."/>
            <person name="Zuber A."/>
            <person name="Denarie J."/>
            <person name="Dixon R.A."/>
            <person name="May G.D."/>
            <person name="Schwartz D.C."/>
            <person name="Rogers J."/>
            <person name="Quetier F."/>
            <person name="Town C.D."/>
            <person name="Roe B.A."/>
        </authorList>
    </citation>
    <scope>NUCLEOTIDE SEQUENCE [LARGE SCALE GENOMIC DNA]</scope>
    <source>
        <strain evidence="2">A17</strain>
        <strain evidence="3 4">cv. Jemalong A17</strain>
    </source>
</reference>
<evidence type="ECO:0000259" key="1">
    <source>
        <dbReference type="Pfam" id="PF22936"/>
    </source>
</evidence>
<dbReference type="Pfam" id="PF22936">
    <property type="entry name" value="Pol_BBD"/>
    <property type="match status" value="1"/>
</dbReference>
<keyword evidence="4" id="KW-1185">Reference proteome</keyword>
<reference evidence="2 4" key="2">
    <citation type="journal article" date="2014" name="BMC Genomics">
        <title>An improved genome release (version Mt4.0) for the model legume Medicago truncatula.</title>
        <authorList>
            <person name="Tang H."/>
            <person name="Krishnakumar V."/>
            <person name="Bidwell S."/>
            <person name="Rosen B."/>
            <person name="Chan A."/>
            <person name="Zhou S."/>
            <person name="Gentzbittel L."/>
            <person name="Childs K.L."/>
            <person name="Yandell M."/>
            <person name="Gundlach H."/>
            <person name="Mayer K.F."/>
            <person name="Schwartz D.C."/>
            <person name="Town C.D."/>
        </authorList>
    </citation>
    <scope>GENOME REANNOTATION</scope>
    <source>
        <strain evidence="3 4">cv. Jemalong A17</strain>
    </source>
</reference>
<dbReference type="Proteomes" id="UP000002051">
    <property type="component" value="Unassembled WGS sequence"/>
</dbReference>
<accession>G7I956</accession>
<dbReference type="EnsemblPlants" id="AES59876">
    <property type="protein sequence ID" value="AES59876"/>
    <property type="gene ID" value="MTR_1g031260"/>
</dbReference>
<evidence type="ECO:0000313" key="2">
    <source>
        <dbReference type="EMBL" id="AES59876.1"/>
    </source>
</evidence>
<dbReference type="PaxDb" id="3880-AES59876"/>
<evidence type="ECO:0000313" key="3">
    <source>
        <dbReference type="EnsemblPlants" id="AES59876"/>
    </source>
</evidence>
<dbReference type="AlphaFoldDB" id="G7I956"/>
<gene>
    <name evidence="2" type="ordered locus">MTR_1g031260</name>
</gene>
<dbReference type="InterPro" id="IPR054722">
    <property type="entry name" value="PolX-like_BBD"/>
</dbReference>
<proteinExistence type="predicted"/>
<dbReference type="HOGENOM" id="CLU_2267716_0_0_1"/>
<reference evidence="3" key="3">
    <citation type="submission" date="2015-04" db="UniProtKB">
        <authorList>
            <consortium name="EnsemblPlants"/>
        </authorList>
    </citation>
    <scope>IDENTIFICATION</scope>
    <source>
        <strain evidence="3">cv. Jemalong A17</strain>
    </source>
</reference>